<evidence type="ECO:0008006" key="3">
    <source>
        <dbReference type="Google" id="ProtNLM"/>
    </source>
</evidence>
<reference evidence="1 2" key="1">
    <citation type="submission" date="2019-03" db="EMBL/GenBank/DDBJ databases">
        <title>Single cell metagenomics reveals metabolic interactions within the superorganism composed of flagellate Streblomastix strix and complex community of Bacteroidetes bacteria on its surface.</title>
        <authorList>
            <person name="Treitli S.C."/>
            <person name="Kolisko M."/>
            <person name="Husnik F."/>
            <person name="Keeling P."/>
            <person name="Hampl V."/>
        </authorList>
    </citation>
    <scope>NUCLEOTIDE SEQUENCE [LARGE SCALE GENOMIC DNA]</scope>
    <source>
        <strain evidence="1">ST1C</strain>
    </source>
</reference>
<accession>A0A5J4WTA9</accession>
<comment type="caution">
    <text evidence="1">The sequence shown here is derived from an EMBL/GenBank/DDBJ whole genome shotgun (WGS) entry which is preliminary data.</text>
</comment>
<evidence type="ECO:0000313" key="2">
    <source>
        <dbReference type="Proteomes" id="UP000324800"/>
    </source>
</evidence>
<sequence>MRAPTTIRYQMDLADYKRFIRNHIIQMHERTILDTKEKIIGIFSIMIQVFRLPHAGAGGGRTIPSLKKHIMRREIRYIDPEKNNQNLCFFLVYSFIMMPDIKADVAADGSAIAAMRYKEHSQARKVIDSNKYEDETIPQHYEVPIIGFNSSKFDVSLILKNQYSDEWQIIKYLDSGSNAKQIIVKHNISGIKLRFIDAMIYSTKMKLKQFIKDFTPKTASEIPTKLKFPYEFINYDNYVQELDKSELFPQEAFRNSIKNKIISTIKYQNYLAIAKNYSNRWDYLRHYNHQDTCLMIEPLDYLIDMFFNYKIDMLQFMSMSACANAIKYALAYWDFKLDQDYTPKDDYATFILTQNYCNIKVQNYLEQDKKRNRDTSNNFKESDCAFYRKLFLSTGCHICKAQFTSKNPPTLDRINNDMGHSADNVKPCCLFCNKFKSNKDENLTRLVIQLKNFCLMKSLPMTITDEEIYQILRSGITGGLSQVMHRYNVAGETKINQLIYVNGKVISQDTDHTMTHLLTLDFNCQYLSVMSSKLHKFIKYTGNPFDMNRMHYICGDTDSMTWAISGNSDAEEGYWESVMRQKELFALLQLQKFITFIILYLMRTKRTTIIV</sequence>
<organism evidence="1 2">
    <name type="scientific">Streblomastix strix</name>
    <dbReference type="NCBI Taxonomy" id="222440"/>
    <lineage>
        <taxon>Eukaryota</taxon>
        <taxon>Metamonada</taxon>
        <taxon>Preaxostyla</taxon>
        <taxon>Oxymonadida</taxon>
        <taxon>Streblomastigidae</taxon>
        <taxon>Streblomastix</taxon>
    </lineage>
</organism>
<gene>
    <name evidence="1" type="ORF">EZS28_006702</name>
</gene>
<dbReference type="EMBL" id="SNRW01001106">
    <property type="protein sequence ID" value="KAA6397776.1"/>
    <property type="molecule type" value="Genomic_DNA"/>
</dbReference>
<name>A0A5J4WTA9_9EUKA</name>
<proteinExistence type="predicted"/>
<evidence type="ECO:0000313" key="1">
    <source>
        <dbReference type="EMBL" id="KAA6397776.1"/>
    </source>
</evidence>
<protein>
    <recommendedName>
        <fullName evidence="3">DNA-directed DNA polymerase</fullName>
    </recommendedName>
</protein>
<dbReference type="Proteomes" id="UP000324800">
    <property type="component" value="Unassembled WGS sequence"/>
</dbReference>
<dbReference type="AlphaFoldDB" id="A0A5J4WTA9"/>